<proteinExistence type="predicted"/>
<reference evidence="1" key="1">
    <citation type="submission" date="2021-06" db="EMBL/GenBank/DDBJ databases">
        <authorList>
            <person name="Kallberg Y."/>
            <person name="Tangrot J."/>
            <person name="Rosling A."/>
        </authorList>
    </citation>
    <scope>NUCLEOTIDE SEQUENCE</scope>
    <source>
        <strain evidence="1">CL356</strain>
    </source>
</reference>
<dbReference type="Proteomes" id="UP000789525">
    <property type="component" value="Unassembled WGS sequence"/>
</dbReference>
<protein>
    <submittedName>
        <fullName evidence="1">7292_t:CDS:1</fullName>
    </submittedName>
</protein>
<comment type="caution">
    <text evidence="1">The sequence shown here is derived from an EMBL/GenBank/DDBJ whole genome shotgun (WGS) entry which is preliminary data.</text>
</comment>
<sequence length="1113" mass="122344">MGKSDSARGASMRGEGTTNRGKSSTLVSRDSHHQSIESSVNKNSNIMKESKATVKGSKPKGARSTKSDPTPSFSKTTEVDGDDGGLGLIEREMEQALKGIDGNEGTEQVKRFILGGCSSKRCFEVIMTRAVMKKLIRAKEKGAAMKLKISDNIEISLGGKNKISFSKNVPDRMSTILALNGDDMEVVGDVTQQVISTKETNHDARLECLIPDPEVSKQKRPKLKKKDKDSTTKIVTYIGPGEPPPRFSIGNDDDPGVPLKKRVIHLVALEELNTEQIASRVQDNVQNVQKILNETASLKGDAWKLKTETLLTLEPYNFAMYDTSKINKVVSMMNDAADKLGYPQDSPVRPRPPKQIALNKHQNPAPIESNVPSKRPRIETSPSSSTSKSVTQPASNRGGKTTVHVNNGGKTKGRGSKTSNANNTLSAQPSTEVSDDILDPAAKANNTVRGGHASRGGKSTRPRGVKTITDQSAGHANQTNTSTRGRRGRPVGSKNSTSRKIKTTSQKTTAPSREVTTIRAMTTSAVNVSGELPPVKKSSNVSKRSPRHVETMSEFRELLNRFNEKLKAYYELDARLERHVEAANEIQADIHNPHLSVNNERIMEKFKNLFDEGTEVYKEIEMFNSLEEELKMMVEEGIRAAKEGVYDDSYYLSAASVTNGSTVLPPGELYFSKFSENIGFLYTAAEPDSGDIQWYLYTMPTALNDRRITLQRSGAMQNTGGDRVKYVAFPTSSGDYCLVVARSYNLIKSFNSSQALSVDVTLEEHLKIYANFIYSSESGNVVPILLYTSPVQDLDFFAMNCGVEAVDTLVTNTLSFNITSTDYLYLATVHRPRTVGQNVYGYILNATGNLVDEWSLPQPFRVNSTGDLYGVQPNNSIVYAQQFNASSWSLSSANIPDISMFNDSGYFNPQIISTYPPIDSSIPLRVNSINITYKQPVSFSTGNIDIFQLSGSYGESLLRQAYSASSIYCNQTADFTTITCQVLNSTFNKPDTTYYVVIESDFVRLNSTSEPLLGVRKLVWKFTTNEITPEEVDVATRSIVRLSPLGTGIFENLTHSEKDDEIGVPREGIKRDNDGFGKGDQPYIIFDTSNIDKNDVTKDTSGGPAIMKSSTIS</sequence>
<organism evidence="1 2">
    <name type="scientific">Acaulospora colombiana</name>
    <dbReference type="NCBI Taxonomy" id="27376"/>
    <lineage>
        <taxon>Eukaryota</taxon>
        <taxon>Fungi</taxon>
        <taxon>Fungi incertae sedis</taxon>
        <taxon>Mucoromycota</taxon>
        <taxon>Glomeromycotina</taxon>
        <taxon>Glomeromycetes</taxon>
        <taxon>Diversisporales</taxon>
        <taxon>Acaulosporaceae</taxon>
        <taxon>Acaulospora</taxon>
    </lineage>
</organism>
<accession>A0ACA9K9X4</accession>
<evidence type="ECO:0000313" key="1">
    <source>
        <dbReference type="EMBL" id="CAG8460897.1"/>
    </source>
</evidence>
<keyword evidence="2" id="KW-1185">Reference proteome</keyword>
<evidence type="ECO:0000313" key="2">
    <source>
        <dbReference type="Proteomes" id="UP000789525"/>
    </source>
</evidence>
<dbReference type="EMBL" id="CAJVPT010001343">
    <property type="protein sequence ID" value="CAG8460897.1"/>
    <property type="molecule type" value="Genomic_DNA"/>
</dbReference>
<name>A0ACA9K9X4_9GLOM</name>
<gene>
    <name evidence="1" type="ORF">ACOLOM_LOCUS1168</name>
</gene>